<evidence type="ECO:0000256" key="3">
    <source>
        <dbReference type="ARBA" id="ARBA00022989"/>
    </source>
</evidence>
<organism evidence="10">
    <name type="scientific">Xenopus tropicalis</name>
    <name type="common">Western clawed frog</name>
    <name type="synonym">Silurana tropicalis</name>
    <dbReference type="NCBI Taxonomy" id="8364"/>
    <lineage>
        <taxon>Eukaryota</taxon>
        <taxon>Metazoa</taxon>
        <taxon>Chordata</taxon>
        <taxon>Craniata</taxon>
        <taxon>Vertebrata</taxon>
        <taxon>Euteleostomi</taxon>
        <taxon>Amphibia</taxon>
        <taxon>Batrachia</taxon>
        <taxon>Anura</taxon>
        <taxon>Pipoidea</taxon>
        <taxon>Pipidae</taxon>
        <taxon>Xenopodinae</taxon>
        <taxon>Xenopus</taxon>
        <taxon>Silurana</taxon>
    </lineage>
</organism>
<keyword evidence="2" id="KW-0812">Transmembrane</keyword>
<keyword evidence="6" id="KW-0393">Immunoglobulin domain</keyword>
<dbReference type="Gene3D" id="2.60.40.10">
    <property type="entry name" value="Immunoglobulins"/>
    <property type="match status" value="2"/>
</dbReference>
<feature type="domain" description="Ig-like" evidence="9">
    <location>
        <begin position="139"/>
        <end position="237"/>
    </location>
</feature>
<protein>
    <recommendedName>
        <fullName evidence="9">Ig-like domain-containing protein</fullName>
    </recommendedName>
</protein>
<dbReference type="InterPro" id="IPR007110">
    <property type="entry name" value="Ig-like_dom"/>
</dbReference>
<evidence type="ECO:0000256" key="6">
    <source>
        <dbReference type="ARBA" id="ARBA00023319"/>
    </source>
</evidence>
<dbReference type="SMART" id="SM00407">
    <property type="entry name" value="IGc1"/>
    <property type="match status" value="1"/>
</dbReference>
<dbReference type="Pfam" id="PF07686">
    <property type="entry name" value="V-set"/>
    <property type="match status" value="1"/>
</dbReference>
<reference evidence="10" key="2">
    <citation type="submission" date="2013-01" db="UniProtKB">
        <authorList>
            <consortium name="Ensembl"/>
        </authorList>
    </citation>
    <scope>IDENTIFICATION</scope>
</reference>
<evidence type="ECO:0000256" key="8">
    <source>
        <dbReference type="SAM" id="SignalP"/>
    </source>
</evidence>
<dbReference type="Pfam" id="PF07654">
    <property type="entry name" value="C1-set"/>
    <property type="match status" value="1"/>
</dbReference>
<comment type="subcellular location">
    <subcellularLocation>
        <location evidence="1">Membrane</location>
    </subcellularLocation>
</comment>
<keyword evidence="4" id="KW-0472">Membrane</keyword>
<keyword evidence="8" id="KW-0732">Signal</keyword>
<feature type="signal peptide" evidence="8">
    <location>
        <begin position="1"/>
        <end position="22"/>
    </location>
</feature>
<dbReference type="HOGENOM" id="CLU_077975_3_2_1"/>
<feature type="domain" description="Ig-like" evidence="9">
    <location>
        <begin position="24"/>
        <end position="112"/>
    </location>
</feature>
<keyword evidence="5" id="KW-0675">Receptor</keyword>
<dbReference type="AlphaFoldDB" id="L7N3F8"/>
<reference evidence="10" key="1">
    <citation type="journal article" date="2010" name="Science">
        <title>The genome of the Western clawed frog Xenopus tropicalis.</title>
        <authorList>
            <person name="Hellsten U."/>
            <person name="Harland R.M."/>
            <person name="Gilchrist M.J."/>
            <person name="Hendrix D."/>
            <person name="Jurka J."/>
            <person name="Kapitonov V."/>
            <person name="Ovcharenko I."/>
            <person name="Putnam N.H."/>
            <person name="Shu S."/>
            <person name="Taher L."/>
            <person name="Blitz I.L."/>
            <person name="Blumberg B."/>
            <person name="Dichmann D.S."/>
            <person name="Dubchak I."/>
            <person name="Amaya E."/>
            <person name="Detter J.C."/>
            <person name="Fletcher R."/>
            <person name="Gerhard D.S."/>
            <person name="Goodstein D."/>
            <person name="Graves T."/>
            <person name="Grigoriev I.V."/>
            <person name="Grimwood J."/>
            <person name="Kawashima T."/>
            <person name="Lindquist E."/>
            <person name="Lucas S.M."/>
            <person name="Mead P.E."/>
            <person name="Mitros T."/>
            <person name="Ogino H."/>
            <person name="Ohta Y."/>
            <person name="Poliakov A.V."/>
            <person name="Pollet N."/>
            <person name="Robert J."/>
            <person name="Salamov A."/>
            <person name="Sater A.K."/>
            <person name="Schmutz J."/>
            <person name="Terry A."/>
            <person name="Vize P.D."/>
            <person name="Warren W.C."/>
            <person name="Wells D."/>
            <person name="Wills A."/>
            <person name="Wilson R.K."/>
            <person name="Zimmerman L.B."/>
            <person name="Zorn A.M."/>
            <person name="Grainger R."/>
            <person name="Grammer T."/>
            <person name="Khokha M.K."/>
            <person name="Richardson P.M."/>
            <person name="Rokhsar D.S."/>
        </authorList>
    </citation>
    <scope>NUCLEOTIDE SEQUENCE [LARGE SCALE GENOMIC DNA]</scope>
    <source>
        <strain evidence="10">Nigerian</strain>
    </source>
</reference>
<dbReference type="PROSITE" id="PS50835">
    <property type="entry name" value="IG_LIKE"/>
    <property type="match status" value="2"/>
</dbReference>
<dbReference type="Bgee" id="ENSXETG00000031737">
    <property type="expression patterns" value="Expressed in skeletal muscle tissue and 5 other cell types or tissues"/>
</dbReference>
<dbReference type="InterPro" id="IPR051117">
    <property type="entry name" value="TRG_var/const_region"/>
</dbReference>
<dbReference type="STRING" id="8364.ENSXETP00000031206"/>
<dbReference type="SMART" id="SM00409">
    <property type="entry name" value="IG"/>
    <property type="match status" value="1"/>
</dbReference>
<feature type="region of interest" description="Disordered" evidence="7">
    <location>
        <begin position="241"/>
        <end position="270"/>
    </location>
</feature>
<proteinExistence type="predicted"/>
<dbReference type="Ensembl" id="ENSXETT00000031206">
    <property type="protein sequence ID" value="ENSXETP00000031206"/>
    <property type="gene ID" value="ENSXETG00000031737"/>
</dbReference>
<dbReference type="InParanoid" id="L7N3F8"/>
<evidence type="ECO:0000256" key="1">
    <source>
        <dbReference type="ARBA" id="ARBA00004370"/>
    </source>
</evidence>
<dbReference type="InterPro" id="IPR013783">
    <property type="entry name" value="Ig-like_fold"/>
</dbReference>
<evidence type="ECO:0000256" key="2">
    <source>
        <dbReference type="ARBA" id="ARBA00022692"/>
    </source>
</evidence>
<dbReference type="PANTHER" id="PTHR19256">
    <property type="entry name" value="T-CELL RECEPTOR GAMMA CHAIN"/>
    <property type="match status" value="1"/>
</dbReference>
<dbReference type="GeneTree" id="ENSGT00940000153143"/>
<evidence type="ECO:0000259" key="9">
    <source>
        <dbReference type="PROSITE" id="PS50835"/>
    </source>
</evidence>
<dbReference type="InterPro" id="IPR003597">
    <property type="entry name" value="Ig_C1-set"/>
</dbReference>
<dbReference type="InterPro" id="IPR013106">
    <property type="entry name" value="Ig_V-set"/>
</dbReference>
<evidence type="ECO:0000256" key="5">
    <source>
        <dbReference type="ARBA" id="ARBA00023170"/>
    </source>
</evidence>
<keyword evidence="3" id="KW-1133">Transmembrane helix</keyword>
<dbReference type="InterPro" id="IPR036179">
    <property type="entry name" value="Ig-like_dom_sf"/>
</dbReference>
<dbReference type="GO" id="GO:0016020">
    <property type="term" value="C:membrane"/>
    <property type="evidence" value="ECO:0007669"/>
    <property type="project" value="UniProtKB-SubCell"/>
</dbReference>
<name>L7N3F8_XENTR</name>
<dbReference type="InterPro" id="IPR003599">
    <property type="entry name" value="Ig_sub"/>
</dbReference>
<sequence length="339" mass="38482">MFLLRFFLVSILLCECTPFTLSQPYISIFRNASQDKSVSVKCNWKDINLQTQDIYWYLQRPNGEVKRILHAIRETQEFDNGFSDIKFDLDFEKTLTIKSIVEDDSGTYYCAALGGHRIKIFGSGTKLIVGHTARSAEQPKSTILSPSLKEMERTGQGIYLCLLENFFPDVIQVVWKSGDQDIPSEQQEIKGVPDKDGNTLYSVTSWITVSKNDIGKRFTCRYKHEGISKFENWDEISVAESKPPKVVPGSEKKEETCPAGDTGDTMNYPNPSSQRAAYLTYLLLITKSAFKVTKRKSKVAKRQKVLRTSEIPFFPEPSKDSSLDTSSELLIEWTSCTEL</sequence>
<evidence type="ECO:0000313" key="10">
    <source>
        <dbReference type="Ensembl" id="ENSXETP00000031206"/>
    </source>
</evidence>
<dbReference type="SUPFAM" id="SSF48726">
    <property type="entry name" value="Immunoglobulin"/>
    <property type="match status" value="2"/>
</dbReference>
<evidence type="ECO:0000256" key="4">
    <source>
        <dbReference type="ARBA" id="ARBA00023136"/>
    </source>
</evidence>
<evidence type="ECO:0000256" key="7">
    <source>
        <dbReference type="SAM" id="MobiDB-lite"/>
    </source>
</evidence>
<dbReference type="FunFam" id="2.60.40.10:FF:004453">
    <property type="match status" value="1"/>
</dbReference>
<accession>L7N3F8</accession>
<feature type="chain" id="PRO_5030173461" description="Ig-like domain-containing protein" evidence="8">
    <location>
        <begin position="23"/>
        <end position="339"/>
    </location>
</feature>
<dbReference type="PANTHER" id="PTHR19256:SF65">
    <property type="entry name" value="T CELL RECEPTOR GAMMA CONSTANT 1-RELATED"/>
    <property type="match status" value="1"/>
</dbReference>